<dbReference type="EMBL" id="OR230584">
    <property type="protein sequence ID" value="WNA15640.1"/>
    <property type="molecule type" value="Genomic_DNA"/>
</dbReference>
<protein>
    <submittedName>
        <fullName evidence="1">Uncharacterized protein</fullName>
    </submittedName>
</protein>
<accession>A0AAX4ASX0</accession>
<name>A0AAX4ASX0_9CAUD</name>
<gene>
    <name evidence="1" type="ORF">P643_61</name>
</gene>
<evidence type="ECO:0000313" key="1">
    <source>
        <dbReference type="EMBL" id="WNA15640.1"/>
    </source>
</evidence>
<sequence>MNYSPIEPKEASTFCKYLSLRAKRVSRANT</sequence>
<dbReference type="Proteomes" id="UP001304998">
    <property type="component" value="Segment"/>
</dbReference>
<organism evidence="1 2">
    <name type="scientific">Klebsiella phage QL</name>
    <dbReference type="NCBI Taxonomy" id="3062018"/>
    <lineage>
        <taxon>Viruses</taxon>
        <taxon>Duplodnaviria</taxon>
        <taxon>Heunggongvirae</taxon>
        <taxon>Uroviricota</taxon>
        <taxon>Caudoviricetes</taxon>
        <taxon>Autographivirales</taxon>
        <taxon>Autoscriptoviridae</taxon>
        <taxon>Slopekvirinae</taxon>
        <taxon>Drulisvirus</taxon>
        <taxon>Drulisvirus QL</taxon>
    </lineage>
</organism>
<proteinExistence type="predicted"/>
<reference evidence="1 2" key="1">
    <citation type="submission" date="2023-06" db="EMBL/GenBank/DDBJ databases">
        <authorList>
            <person name="Lu Y."/>
        </authorList>
    </citation>
    <scope>NUCLEOTIDE SEQUENCE [LARGE SCALE GENOMIC DNA]</scope>
</reference>
<evidence type="ECO:0000313" key="2">
    <source>
        <dbReference type="Proteomes" id="UP001304998"/>
    </source>
</evidence>
<keyword evidence="2" id="KW-1185">Reference proteome</keyword>